<evidence type="ECO:0000256" key="1">
    <source>
        <dbReference type="ARBA" id="ARBA00004141"/>
    </source>
</evidence>
<evidence type="ECO:0000256" key="6">
    <source>
        <dbReference type="PROSITE-ProRule" id="PRU00284"/>
    </source>
</evidence>
<dbReference type="Proteomes" id="UP000005380">
    <property type="component" value="Chromosome"/>
</dbReference>
<evidence type="ECO:0000256" key="8">
    <source>
        <dbReference type="SAM" id="Phobius"/>
    </source>
</evidence>
<protein>
    <recommendedName>
        <fullName evidence="9">Methyl-accepting transducer domain-containing protein</fullName>
    </recommendedName>
</protein>
<evidence type="ECO:0000256" key="4">
    <source>
        <dbReference type="ARBA" id="ARBA00023136"/>
    </source>
</evidence>
<dbReference type="InParanoid" id="W0DV56"/>
<accession>W0DV56</accession>
<evidence type="ECO:0000313" key="11">
    <source>
        <dbReference type="Proteomes" id="UP000005380"/>
    </source>
</evidence>
<dbReference type="PANTHER" id="PTHR32089">
    <property type="entry name" value="METHYL-ACCEPTING CHEMOTAXIS PROTEIN MCPB"/>
    <property type="match status" value="1"/>
</dbReference>
<dbReference type="SUPFAM" id="SSF58104">
    <property type="entry name" value="Methyl-accepting chemotaxis protein (MCP) signaling domain"/>
    <property type="match status" value="1"/>
</dbReference>
<dbReference type="AlphaFoldDB" id="W0DV56"/>
<feature type="domain" description="Methyl-accepting transducer" evidence="9">
    <location>
        <begin position="107"/>
        <end position="345"/>
    </location>
</feature>
<dbReference type="InterPro" id="IPR004089">
    <property type="entry name" value="MCPsignal_dom"/>
</dbReference>
<dbReference type="GO" id="GO:0007165">
    <property type="term" value="P:signal transduction"/>
    <property type="evidence" value="ECO:0007669"/>
    <property type="project" value="UniProtKB-KW"/>
</dbReference>
<gene>
    <name evidence="10" type="ORF">THIAE_07210</name>
</gene>
<dbReference type="GO" id="GO:0006935">
    <property type="term" value="P:chemotaxis"/>
    <property type="evidence" value="ECO:0007669"/>
    <property type="project" value="UniProtKB-ARBA"/>
</dbReference>
<evidence type="ECO:0000256" key="3">
    <source>
        <dbReference type="ARBA" id="ARBA00022989"/>
    </source>
</evidence>
<dbReference type="KEGG" id="tao:THIAE_07210"/>
<dbReference type="HOGENOM" id="CLU_000445_107_27_6"/>
<evidence type="ECO:0000259" key="9">
    <source>
        <dbReference type="PROSITE" id="PS50111"/>
    </source>
</evidence>
<sequence>MKSLFRPVGLSFGLLAWPTWVFADAASITVPALLGYGAILVGVTSVIVAAIVYLFWCNRQAEFDQNELIGTLHDLNRAQEIDPPISARYDQRVIDLLNQVLFKVKDQTDALKTQLNKKEQQVYDLESKIQNYSSSLADMEEELASAKARQLQLASEVKPVVNLPAVNPALLGLIERMNKEVGQASRSSQVSLDSVNQVVSEVDGLGQEVHRATEVIEQLESDSNNIGTVLVLIRDIAEQTNLLALNAAIEAARAGEHGRGFAVVADEVRVLAGRTQQATREIQGIIEDLQNRARSAVKVMEDGQTRVDSSRMQATKVLDNLQMIEQTLNTIEQTQLDISKLIPAN</sequence>
<keyword evidence="7" id="KW-0175">Coiled coil</keyword>
<name>W0DV56_9GAMM</name>
<keyword evidence="2 8" id="KW-0812">Transmembrane</keyword>
<dbReference type="PROSITE" id="PS50111">
    <property type="entry name" value="CHEMOTAXIS_TRANSDUC_2"/>
    <property type="match status" value="1"/>
</dbReference>
<dbReference type="Gene3D" id="1.10.287.950">
    <property type="entry name" value="Methyl-accepting chemotaxis protein"/>
    <property type="match status" value="1"/>
</dbReference>
<feature type="transmembrane region" description="Helical" evidence="8">
    <location>
        <begin position="33"/>
        <end position="56"/>
    </location>
</feature>
<dbReference type="OrthoDB" id="6757190at2"/>
<dbReference type="STRING" id="717772.THIAE_07210"/>
<proteinExistence type="predicted"/>
<keyword evidence="5 6" id="KW-0807">Transducer</keyword>
<dbReference type="RefSeq" id="WP_006460528.1">
    <property type="nucleotide sequence ID" value="NZ_CP007030.1"/>
</dbReference>
<organism evidence="10 11">
    <name type="scientific">Thiomicrospira aerophila AL3</name>
    <dbReference type="NCBI Taxonomy" id="717772"/>
    <lineage>
        <taxon>Bacteria</taxon>
        <taxon>Pseudomonadati</taxon>
        <taxon>Pseudomonadota</taxon>
        <taxon>Gammaproteobacteria</taxon>
        <taxon>Thiotrichales</taxon>
        <taxon>Piscirickettsiaceae</taxon>
        <taxon>Thiomicrospira</taxon>
    </lineage>
</organism>
<dbReference type="SMART" id="SM00283">
    <property type="entry name" value="MA"/>
    <property type="match status" value="1"/>
</dbReference>
<dbReference type="GO" id="GO:0016020">
    <property type="term" value="C:membrane"/>
    <property type="evidence" value="ECO:0007669"/>
    <property type="project" value="UniProtKB-SubCell"/>
</dbReference>
<dbReference type="eggNOG" id="COG0840">
    <property type="taxonomic scope" value="Bacteria"/>
</dbReference>
<reference evidence="10 11" key="1">
    <citation type="submission" date="2013-12" db="EMBL/GenBank/DDBJ databases">
        <authorList>
            <consortium name="DOE Joint Genome Institute"/>
            <person name="Kappler U."/>
            <person name="Huntemann M."/>
            <person name="Han J."/>
            <person name="Chen A."/>
            <person name="Kyrpides N."/>
            <person name="Mavromatis K."/>
            <person name="Markowitz V."/>
            <person name="Palaniappan K."/>
            <person name="Ivanova N."/>
            <person name="Schaumberg A."/>
            <person name="Pati A."/>
            <person name="Liolios K."/>
            <person name="Nordberg H.P."/>
            <person name="Cantor M.N."/>
            <person name="Hua S.X."/>
            <person name="Woyke T."/>
        </authorList>
    </citation>
    <scope>NUCLEOTIDE SEQUENCE [LARGE SCALE GENOMIC DNA]</scope>
    <source>
        <strain evidence="11">AL2</strain>
    </source>
</reference>
<dbReference type="Pfam" id="PF00015">
    <property type="entry name" value="MCPsignal"/>
    <property type="match status" value="1"/>
</dbReference>
<evidence type="ECO:0000256" key="7">
    <source>
        <dbReference type="SAM" id="Coils"/>
    </source>
</evidence>
<evidence type="ECO:0000256" key="5">
    <source>
        <dbReference type="ARBA" id="ARBA00023224"/>
    </source>
</evidence>
<dbReference type="PANTHER" id="PTHR32089:SF119">
    <property type="entry name" value="METHYL-ACCEPTING CHEMOTAXIS PROTEIN CTPL"/>
    <property type="match status" value="1"/>
</dbReference>
<comment type="subcellular location">
    <subcellularLocation>
        <location evidence="1">Membrane</location>
        <topology evidence="1">Multi-pass membrane protein</topology>
    </subcellularLocation>
</comment>
<keyword evidence="3 8" id="KW-1133">Transmembrane helix</keyword>
<feature type="coiled-coil region" evidence="7">
    <location>
        <begin position="101"/>
        <end position="156"/>
    </location>
</feature>
<evidence type="ECO:0000313" key="10">
    <source>
        <dbReference type="EMBL" id="AHF02322.1"/>
    </source>
</evidence>
<keyword evidence="4 8" id="KW-0472">Membrane</keyword>
<keyword evidence="11" id="KW-1185">Reference proteome</keyword>
<evidence type="ECO:0000256" key="2">
    <source>
        <dbReference type="ARBA" id="ARBA00022692"/>
    </source>
</evidence>
<dbReference type="EMBL" id="CP007030">
    <property type="protein sequence ID" value="AHF02322.1"/>
    <property type="molecule type" value="Genomic_DNA"/>
</dbReference>